<keyword evidence="2" id="KW-1185">Reference proteome</keyword>
<comment type="caution">
    <text evidence="1">The sequence shown here is derived from an EMBL/GenBank/DDBJ whole genome shotgun (WGS) entry which is preliminary data.</text>
</comment>
<organism evidence="1 2">
    <name type="scientific">Hermanssonia centrifuga</name>
    <dbReference type="NCBI Taxonomy" id="98765"/>
    <lineage>
        <taxon>Eukaryota</taxon>
        <taxon>Fungi</taxon>
        <taxon>Dikarya</taxon>
        <taxon>Basidiomycota</taxon>
        <taxon>Agaricomycotina</taxon>
        <taxon>Agaricomycetes</taxon>
        <taxon>Polyporales</taxon>
        <taxon>Meruliaceae</taxon>
        <taxon>Hermanssonia</taxon>
    </lineage>
</organism>
<dbReference type="EMBL" id="MLYV02001230">
    <property type="protein sequence ID" value="PSR71977.1"/>
    <property type="molecule type" value="Genomic_DNA"/>
</dbReference>
<evidence type="ECO:0000313" key="2">
    <source>
        <dbReference type="Proteomes" id="UP000186601"/>
    </source>
</evidence>
<dbReference type="Proteomes" id="UP000186601">
    <property type="component" value="Unassembled WGS sequence"/>
</dbReference>
<name>A0A2R6NHV8_9APHY</name>
<reference evidence="1 2" key="1">
    <citation type="submission" date="2018-02" db="EMBL/GenBank/DDBJ databases">
        <title>Genome sequence of the basidiomycete white-rot fungus Phlebia centrifuga.</title>
        <authorList>
            <person name="Granchi Z."/>
            <person name="Peng M."/>
            <person name="de Vries R.P."/>
            <person name="Hilden K."/>
            <person name="Makela M.R."/>
            <person name="Grigoriev I."/>
            <person name="Riley R."/>
        </authorList>
    </citation>
    <scope>NUCLEOTIDE SEQUENCE [LARGE SCALE GENOMIC DNA]</scope>
    <source>
        <strain evidence="1 2">FBCC195</strain>
    </source>
</reference>
<dbReference type="InterPro" id="IPR018786">
    <property type="entry name" value="Mit_KHE1"/>
</dbReference>
<sequence length="88" mass="9668">MSVLPLAKRSMRIIALPLTTASRTPDSAASGHLTYVHFVTPPPKEEEGTNWLKWTTGKAADLWAGFGKAEDGTWKVRTHFEVVNCSAK</sequence>
<protein>
    <submittedName>
        <fullName evidence="1">Uncharacterized protein</fullName>
    </submittedName>
</protein>
<dbReference type="AlphaFoldDB" id="A0A2R6NHV8"/>
<gene>
    <name evidence="1" type="ORF">PHLCEN_2v12187</name>
</gene>
<dbReference type="OrthoDB" id="5562676at2759"/>
<dbReference type="STRING" id="98765.A0A2R6NHV8"/>
<proteinExistence type="predicted"/>
<accession>A0A2R6NHV8</accession>
<evidence type="ECO:0000313" key="1">
    <source>
        <dbReference type="EMBL" id="PSR71977.1"/>
    </source>
</evidence>
<dbReference type="Pfam" id="PF10173">
    <property type="entry name" value="Mit_KHE1"/>
    <property type="match status" value="1"/>
</dbReference>